<name>A0A0M7A4U4_9HYPH</name>
<evidence type="ECO:0000259" key="1">
    <source>
        <dbReference type="Pfam" id="PF08878"/>
    </source>
</evidence>
<evidence type="ECO:0000313" key="2">
    <source>
        <dbReference type="EMBL" id="CTQ69512.1"/>
    </source>
</evidence>
<dbReference type="InterPro" id="IPR014976">
    <property type="entry name" value="AbpA_HamA_C"/>
</dbReference>
<proteinExistence type="predicted"/>
<feature type="domain" description="Anti-bacteriophage protein A/HamA C-terminal" evidence="1">
    <location>
        <begin position="12"/>
        <end position="265"/>
    </location>
</feature>
<sequence>MAAPDHVAWLEDTGDVIETTDGLEAEIWVLQHADDPAILSAWAIHYRQHYCRDEDLPDLVADTGLSNADFLTNIKFPDAAAAPGPSTRSGDFGEILVADFIEYVLGYWCPRHGRFEDRENRNVPSNGTDVIGFKFTGDEQSPDDELLVIESKAGFRPTTANRLQQAIDHSGKDRAREAMSLSAIKQRLLKINRDEALKVGRFQNQADRPFMRTNAAVAVLDDEVFDEMTLDESDASDHPNRDNLRLIIIRGISMMDLVHALYERAANEA</sequence>
<organism evidence="2 3">
    <name type="scientific">Roseibium alexandrii</name>
    <dbReference type="NCBI Taxonomy" id="388408"/>
    <lineage>
        <taxon>Bacteria</taxon>
        <taxon>Pseudomonadati</taxon>
        <taxon>Pseudomonadota</taxon>
        <taxon>Alphaproteobacteria</taxon>
        <taxon>Hyphomicrobiales</taxon>
        <taxon>Stappiaceae</taxon>
        <taxon>Roseibium</taxon>
    </lineage>
</organism>
<keyword evidence="3" id="KW-1185">Reference proteome</keyword>
<dbReference type="RefSeq" id="WP_055671797.1">
    <property type="nucleotide sequence ID" value="NZ_CXWD01000007.1"/>
</dbReference>
<dbReference type="Pfam" id="PF08878">
    <property type="entry name" value="HamA"/>
    <property type="match status" value="1"/>
</dbReference>
<protein>
    <recommendedName>
        <fullName evidence="1">Anti-bacteriophage protein A/HamA C-terminal domain-containing protein</fullName>
    </recommendedName>
</protein>
<dbReference type="OrthoDB" id="268197at2"/>
<accession>A0A0M7A4U4</accession>
<evidence type="ECO:0000313" key="3">
    <source>
        <dbReference type="Proteomes" id="UP000053235"/>
    </source>
</evidence>
<dbReference type="Proteomes" id="UP000053235">
    <property type="component" value="Unassembled WGS sequence"/>
</dbReference>
<gene>
    <name evidence="2" type="ORF">LAX5112_02141</name>
</gene>
<dbReference type="AlphaFoldDB" id="A0A0M7A4U4"/>
<reference evidence="3" key="1">
    <citation type="submission" date="2015-07" db="EMBL/GenBank/DDBJ databases">
        <authorList>
            <person name="Rodrigo-Torres Lidia"/>
            <person name="Arahal R.David."/>
        </authorList>
    </citation>
    <scope>NUCLEOTIDE SEQUENCE [LARGE SCALE GENOMIC DNA]</scope>
    <source>
        <strain evidence="3">CECT 5112</strain>
    </source>
</reference>
<dbReference type="EMBL" id="CXWD01000007">
    <property type="protein sequence ID" value="CTQ69512.1"/>
    <property type="molecule type" value="Genomic_DNA"/>
</dbReference>